<dbReference type="PANTHER" id="PTHR11511:SF5">
    <property type="entry name" value="FAT-BODY PROTEIN 1-RELATED"/>
    <property type="match status" value="1"/>
</dbReference>
<comment type="caution">
    <text evidence="7">The sequence shown here is derived from an EMBL/GenBank/DDBJ whole genome shotgun (WGS) entry which is preliminary data.</text>
</comment>
<feature type="domain" description="Hemocyanin C-terminal" evidence="6">
    <location>
        <begin position="446"/>
        <end position="696"/>
    </location>
</feature>
<dbReference type="Proteomes" id="UP000691718">
    <property type="component" value="Unassembled WGS sequence"/>
</dbReference>
<organism evidence="7 8">
    <name type="scientific">Parnassius apollo</name>
    <name type="common">Apollo butterfly</name>
    <name type="synonym">Papilio apollo</name>
    <dbReference type="NCBI Taxonomy" id="110799"/>
    <lineage>
        <taxon>Eukaryota</taxon>
        <taxon>Metazoa</taxon>
        <taxon>Ecdysozoa</taxon>
        <taxon>Arthropoda</taxon>
        <taxon>Hexapoda</taxon>
        <taxon>Insecta</taxon>
        <taxon>Pterygota</taxon>
        <taxon>Neoptera</taxon>
        <taxon>Endopterygota</taxon>
        <taxon>Lepidoptera</taxon>
        <taxon>Glossata</taxon>
        <taxon>Ditrysia</taxon>
        <taxon>Papilionoidea</taxon>
        <taxon>Papilionidae</taxon>
        <taxon>Parnassiinae</taxon>
        <taxon>Parnassini</taxon>
        <taxon>Parnassius</taxon>
        <taxon>Parnassius</taxon>
    </lineage>
</organism>
<evidence type="ECO:0000259" key="6">
    <source>
        <dbReference type="Pfam" id="PF03723"/>
    </source>
</evidence>
<evidence type="ECO:0000313" key="7">
    <source>
        <dbReference type="EMBL" id="CAG4955909.1"/>
    </source>
</evidence>
<feature type="signal peptide" evidence="3">
    <location>
        <begin position="1"/>
        <end position="18"/>
    </location>
</feature>
<dbReference type="AlphaFoldDB" id="A0A8S3WFF8"/>
<proteinExistence type="inferred from homology"/>
<dbReference type="InterPro" id="IPR013788">
    <property type="entry name" value="Hemocyanin/hexamerin"/>
</dbReference>
<evidence type="ECO:0000259" key="5">
    <source>
        <dbReference type="Pfam" id="PF03722"/>
    </source>
</evidence>
<keyword evidence="8" id="KW-1185">Reference proteome</keyword>
<evidence type="ECO:0000313" key="8">
    <source>
        <dbReference type="Proteomes" id="UP000691718"/>
    </source>
</evidence>
<dbReference type="GO" id="GO:0045735">
    <property type="term" value="F:nutrient reservoir activity"/>
    <property type="evidence" value="ECO:0007669"/>
    <property type="project" value="UniProtKB-KW"/>
</dbReference>
<feature type="chain" id="PRO_5035936112" evidence="3">
    <location>
        <begin position="19"/>
        <end position="713"/>
    </location>
</feature>
<evidence type="ECO:0000259" key="4">
    <source>
        <dbReference type="Pfam" id="PF00372"/>
    </source>
</evidence>
<evidence type="ECO:0000256" key="2">
    <source>
        <dbReference type="ARBA" id="ARBA00038082"/>
    </source>
</evidence>
<accession>A0A8S3WFF8</accession>
<sequence>MARLVLCTVALLAASGLADPIKKVPHKVVDHEFLQHQVDVLNLFYHIHEPIHEPELKEIVNTFDLEKNIEHYTNVTAVKMYAEFVKSDVLVPRGVPFSVLEFSHRFEAEVLYDLLYSAKDFTTFYKTAVYLRNRINEGLFVYVVSVVLLHRPDTQGIVIPPIYEVFPSYFHNAEIINTAQRINTHGKRMIEHYPSTYVHDDNVVIRWNSTTWPYHNNDVAVTYFTHDVNLNAFYYNVHLMYPFWLGNDDSPLVKDRRGELFWFYHKQILSRYYMERLSNGLGEIPELGLDVVQQGYVPGMSYYNGIPFPVRPNHFNLDQPEFVNAITKIIEYEHRIREAIDKGYVLNHLGEHISIQTPEAVDILGRVIEANVDSPNPYYYKDFISVWKTVLGNTVWHKHHYHKGLIPLVVPSVLEHYQTALRDPAFYMIWKRVLGLFTTWQKYLPEYKLEKLALPSVVIKSVEVDKLVTYFEHTYFNVTNDLHMNEHESKAVVDDVSVVVQRPQLNHKVFTVRVNVKSEVEKPVLVKFFLAPKYDSKGYEIPLHVNTENFFLLDQFVYDMPVGECVIKRESTENGFAIKGWTPAYEVYEKAFNALHGKGQFVLDRTHRIDGFPDHLLLPKGRVGGMPFVLLVYISEYQPSKVPYASNFDPNVSLGLGSGARYMTDEPLGFPLNRPLYQWQADHLSNLYIQDVYITHKLVPEVVVPHVEEVHPL</sequence>
<keyword evidence="3" id="KW-0732">Signal</keyword>
<evidence type="ECO:0000256" key="3">
    <source>
        <dbReference type="SAM" id="SignalP"/>
    </source>
</evidence>
<dbReference type="InterPro" id="IPR005204">
    <property type="entry name" value="Hemocyanin_N"/>
</dbReference>
<dbReference type="Pfam" id="PF03723">
    <property type="entry name" value="Hemocyanin_C"/>
    <property type="match status" value="1"/>
</dbReference>
<dbReference type="GO" id="GO:0005615">
    <property type="term" value="C:extracellular space"/>
    <property type="evidence" value="ECO:0007669"/>
    <property type="project" value="UniProtKB-ARBA"/>
</dbReference>
<keyword evidence="1" id="KW-0758">Storage protein</keyword>
<comment type="similarity">
    <text evidence="2">Belongs to the hemocyanin family.</text>
</comment>
<name>A0A8S3WFF8_PARAO</name>
<reference evidence="7" key="1">
    <citation type="submission" date="2021-04" db="EMBL/GenBank/DDBJ databases">
        <authorList>
            <person name="Tunstrom K."/>
        </authorList>
    </citation>
    <scope>NUCLEOTIDE SEQUENCE</scope>
</reference>
<dbReference type="InterPro" id="IPR005203">
    <property type="entry name" value="Hemocyanin_C"/>
</dbReference>
<feature type="domain" description="Hemocyanin middle" evidence="4">
    <location>
        <begin position="161"/>
        <end position="437"/>
    </location>
</feature>
<dbReference type="Pfam" id="PF00372">
    <property type="entry name" value="Hemocyanin_M"/>
    <property type="match status" value="1"/>
</dbReference>
<dbReference type="EMBL" id="CAJQZP010000312">
    <property type="protein sequence ID" value="CAG4955909.1"/>
    <property type="molecule type" value="Genomic_DNA"/>
</dbReference>
<dbReference type="InterPro" id="IPR000896">
    <property type="entry name" value="Hemocyanin/hexamerin_mid_dom"/>
</dbReference>
<dbReference type="Pfam" id="PF03722">
    <property type="entry name" value="Hemocyanin_N"/>
    <property type="match status" value="1"/>
</dbReference>
<dbReference type="PANTHER" id="PTHR11511">
    <property type="entry name" value="LARVAL STORAGE PROTEIN/PHENOLOXIDASE"/>
    <property type="match status" value="1"/>
</dbReference>
<evidence type="ECO:0000256" key="1">
    <source>
        <dbReference type="ARBA" id="ARBA00022761"/>
    </source>
</evidence>
<gene>
    <name evidence="7" type="ORF">PAPOLLO_LOCUS5411</name>
</gene>
<protein>
    <submittedName>
        <fullName evidence="7">(apollo) hypothetical protein</fullName>
    </submittedName>
</protein>
<dbReference type="OrthoDB" id="6371642at2759"/>
<dbReference type="PROSITE" id="PS00210">
    <property type="entry name" value="HEMOCYANIN_2"/>
    <property type="match status" value="1"/>
</dbReference>
<feature type="domain" description="Hemocyanin N-terminal" evidence="5">
    <location>
        <begin position="33"/>
        <end position="156"/>
    </location>
</feature>